<protein>
    <submittedName>
        <fullName evidence="1">DNA polymerase III subunit delta</fullName>
        <ecNumber evidence="1">2.7.7.7</ecNumber>
    </submittedName>
</protein>
<dbReference type="EMBL" id="CP081303">
    <property type="protein sequence ID" value="QZE14438.1"/>
    <property type="molecule type" value="Genomic_DNA"/>
</dbReference>
<dbReference type="EC" id="2.7.7.7" evidence="1"/>
<organism evidence="1 2">
    <name type="scientific">Halosquirtibacter laminarini</name>
    <dbReference type="NCBI Taxonomy" id="3374600"/>
    <lineage>
        <taxon>Bacteria</taxon>
        <taxon>Pseudomonadati</taxon>
        <taxon>Bacteroidota</taxon>
        <taxon>Bacteroidia</taxon>
        <taxon>Marinilabiliales</taxon>
        <taxon>Prolixibacteraceae</taxon>
        <taxon>Halosquirtibacter</taxon>
    </lineage>
</organism>
<name>A0AC61NFV2_9BACT</name>
<gene>
    <name evidence="1" type="primary">holA</name>
    <name evidence="1" type="ORF">K4L44_00805</name>
</gene>
<keyword evidence="1" id="KW-0548">Nucleotidyltransferase</keyword>
<sequence>MSFHNILKDIEQRNFSPIYFLEGEESFYIDEITQKIEQTVLKEEEKAFNQTILYGKDTDLNEIILTAKRYPMMSDYQVVIVKEAQNIRNIEGLESYCKNPLKSTILVVNYRNKNIDKRKSLGKTIKKIGVLFDAKKPYESELPNWITNRVKSIGHSIDPKATMLISESIGNNLKQLSNNIEKLTIGLKKGDKITLENVEKNIGISKEFNSFELQDAIGEKNVVKANLIVNHMASNPKQYPFAANIAVLYNYFKKLLMMHYAKVKSKDELAKFMGIHSFFLTGYMKAARNYNIRSVVAIIGLLREYDRYSKGGSSSFMTEGELLKELIYKIMHT</sequence>
<evidence type="ECO:0000313" key="2">
    <source>
        <dbReference type="Proteomes" id="UP000826212"/>
    </source>
</evidence>
<keyword evidence="1" id="KW-0808">Transferase</keyword>
<accession>A0AC61NFV2</accession>
<proteinExistence type="predicted"/>
<dbReference type="Proteomes" id="UP000826212">
    <property type="component" value="Chromosome"/>
</dbReference>
<keyword evidence="2" id="KW-1185">Reference proteome</keyword>
<evidence type="ECO:0000313" key="1">
    <source>
        <dbReference type="EMBL" id="QZE14438.1"/>
    </source>
</evidence>
<reference evidence="1" key="1">
    <citation type="submission" date="2021-08" db="EMBL/GenBank/DDBJ databases">
        <title>Novel anaerobic bacterium isolated from sea squirt in East Sea, Republic of Korea.</title>
        <authorList>
            <person name="Nguyen T.H."/>
            <person name="Li Z."/>
            <person name="Lee Y.-J."/>
            <person name="Ko J."/>
            <person name="Kim S.-G."/>
        </authorList>
    </citation>
    <scope>NUCLEOTIDE SEQUENCE</scope>
    <source>
        <strain evidence="1">KCTC 25031</strain>
    </source>
</reference>